<dbReference type="EMBL" id="VOEJ01000005">
    <property type="protein sequence ID" value="TWR28838.1"/>
    <property type="molecule type" value="Genomic_DNA"/>
</dbReference>
<gene>
    <name evidence="1" type="ORF">FPZ43_11245</name>
</gene>
<dbReference type="RefSeq" id="WP_146382023.1">
    <property type="nucleotide sequence ID" value="NZ_VOEJ01000005.1"/>
</dbReference>
<evidence type="ECO:0000313" key="2">
    <source>
        <dbReference type="Proteomes" id="UP000320042"/>
    </source>
</evidence>
<protein>
    <submittedName>
        <fullName evidence="1">Uncharacterized protein</fullName>
    </submittedName>
</protein>
<dbReference type="AlphaFoldDB" id="A0A563UBT6"/>
<organism evidence="1 2">
    <name type="scientific">Mucilaginibacter pallidiroseus</name>
    <dbReference type="NCBI Taxonomy" id="2599295"/>
    <lineage>
        <taxon>Bacteria</taxon>
        <taxon>Pseudomonadati</taxon>
        <taxon>Bacteroidota</taxon>
        <taxon>Sphingobacteriia</taxon>
        <taxon>Sphingobacteriales</taxon>
        <taxon>Sphingobacteriaceae</taxon>
        <taxon>Mucilaginibacter</taxon>
    </lineage>
</organism>
<proteinExistence type="predicted"/>
<sequence>MLKCSPYDAFGNDNIAKIKIMLDVIRLKRSIAWINSAYLTDEELLMNSPDNVLWQSAMDARSWMDGDTSLQDLLFPSNVQYAKRTITN</sequence>
<dbReference type="Proteomes" id="UP000320042">
    <property type="component" value="Unassembled WGS sequence"/>
</dbReference>
<name>A0A563UBT6_9SPHI</name>
<accession>A0A563UBT6</accession>
<comment type="caution">
    <text evidence="1">The sequence shown here is derived from an EMBL/GenBank/DDBJ whole genome shotgun (WGS) entry which is preliminary data.</text>
</comment>
<evidence type="ECO:0000313" key="1">
    <source>
        <dbReference type="EMBL" id="TWR28838.1"/>
    </source>
</evidence>
<keyword evidence="2" id="KW-1185">Reference proteome</keyword>
<reference evidence="1 2" key="1">
    <citation type="submission" date="2019-07" db="EMBL/GenBank/DDBJ databases">
        <authorList>
            <person name="Kim J."/>
        </authorList>
    </citation>
    <scope>NUCLEOTIDE SEQUENCE [LARGE SCALE GENOMIC DNA]</scope>
    <source>
        <strain evidence="2">dk17</strain>
    </source>
</reference>